<dbReference type="Gene3D" id="3.30.450.40">
    <property type="match status" value="1"/>
</dbReference>
<protein>
    <submittedName>
        <fullName evidence="4">SpoIIE family protein phosphatase</fullName>
    </submittedName>
</protein>
<dbReference type="Proteomes" id="UP001551675">
    <property type="component" value="Unassembled WGS sequence"/>
</dbReference>
<keyword evidence="1" id="KW-0378">Hydrolase</keyword>
<dbReference type="InterPro" id="IPR029016">
    <property type="entry name" value="GAF-like_dom_sf"/>
</dbReference>
<dbReference type="InterPro" id="IPR001932">
    <property type="entry name" value="PPM-type_phosphatase-like_dom"/>
</dbReference>
<name>A0ABV3GE50_MICGL</name>
<dbReference type="Pfam" id="PF07228">
    <property type="entry name" value="SpoIIE"/>
    <property type="match status" value="1"/>
</dbReference>
<dbReference type="RefSeq" id="WP_358132953.1">
    <property type="nucleotide sequence ID" value="NZ_JBFALK010000007.1"/>
</dbReference>
<evidence type="ECO:0000259" key="3">
    <source>
        <dbReference type="PROSITE" id="PS50112"/>
    </source>
</evidence>
<gene>
    <name evidence="4" type="ORF">AB0I59_14880</name>
</gene>
<dbReference type="Gene3D" id="3.30.450.20">
    <property type="entry name" value="PAS domain"/>
    <property type="match status" value="1"/>
</dbReference>
<dbReference type="PANTHER" id="PTHR43156">
    <property type="entry name" value="STAGE II SPORULATION PROTEIN E-RELATED"/>
    <property type="match status" value="1"/>
</dbReference>
<evidence type="ECO:0000313" key="5">
    <source>
        <dbReference type="Proteomes" id="UP001551675"/>
    </source>
</evidence>
<dbReference type="InterPro" id="IPR000014">
    <property type="entry name" value="PAS"/>
</dbReference>
<dbReference type="Pfam" id="PF08448">
    <property type="entry name" value="PAS_4"/>
    <property type="match status" value="1"/>
</dbReference>
<organism evidence="4 5">
    <name type="scientific">Microtetraspora glauca</name>
    <dbReference type="NCBI Taxonomy" id="1996"/>
    <lineage>
        <taxon>Bacteria</taxon>
        <taxon>Bacillati</taxon>
        <taxon>Actinomycetota</taxon>
        <taxon>Actinomycetes</taxon>
        <taxon>Streptosporangiales</taxon>
        <taxon>Streptosporangiaceae</taxon>
        <taxon>Microtetraspora</taxon>
    </lineage>
</organism>
<dbReference type="SUPFAM" id="SSF81606">
    <property type="entry name" value="PP2C-like"/>
    <property type="match status" value="1"/>
</dbReference>
<dbReference type="SMART" id="SM00065">
    <property type="entry name" value="GAF"/>
    <property type="match status" value="1"/>
</dbReference>
<dbReference type="InterPro" id="IPR035965">
    <property type="entry name" value="PAS-like_dom_sf"/>
</dbReference>
<dbReference type="EMBL" id="JBFALK010000007">
    <property type="protein sequence ID" value="MEV0969920.1"/>
    <property type="molecule type" value="Genomic_DNA"/>
</dbReference>
<comment type="caution">
    <text evidence="4">The sequence shown here is derived from an EMBL/GenBank/DDBJ whole genome shotgun (WGS) entry which is preliminary data.</text>
</comment>
<reference evidence="4 5" key="1">
    <citation type="submission" date="2024-06" db="EMBL/GenBank/DDBJ databases">
        <title>The Natural Products Discovery Center: Release of the First 8490 Sequenced Strains for Exploring Actinobacteria Biosynthetic Diversity.</title>
        <authorList>
            <person name="Kalkreuter E."/>
            <person name="Kautsar S.A."/>
            <person name="Yang D."/>
            <person name="Bader C.D."/>
            <person name="Teijaro C.N."/>
            <person name="Fluegel L."/>
            <person name="Davis C.M."/>
            <person name="Simpson J.R."/>
            <person name="Lauterbach L."/>
            <person name="Steele A.D."/>
            <person name="Gui C."/>
            <person name="Meng S."/>
            <person name="Li G."/>
            <person name="Viehrig K."/>
            <person name="Ye F."/>
            <person name="Su P."/>
            <person name="Kiefer A.F."/>
            <person name="Nichols A."/>
            <person name="Cepeda A.J."/>
            <person name="Yan W."/>
            <person name="Fan B."/>
            <person name="Jiang Y."/>
            <person name="Adhikari A."/>
            <person name="Zheng C.-J."/>
            <person name="Schuster L."/>
            <person name="Cowan T.M."/>
            <person name="Smanski M.J."/>
            <person name="Chevrette M.G."/>
            <person name="De Carvalho L.P.S."/>
            <person name="Shen B."/>
        </authorList>
    </citation>
    <scope>NUCLEOTIDE SEQUENCE [LARGE SCALE GENOMIC DNA]</scope>
    <source>
        <strain evidence="4 5">NPDC050100</strain>
    </source>
</reference>
<dbReference type="InterPro" id="IPR052016">
    <property type="entry name" value="Bact_Sigma-Reg"/>
</dbReference>
<evidence type="ECO:0000256" key="1">
    <source>
        <dbReference type="ARBA" id="ARBA00022801"/>
    </source>
</evidence>
<dbReference type="InterPro" id="IPR036457">
    <property type="entry name" value="PPM-type-like_dom_sf"/>
</dbReference>
<evidence type="ECO:0000313" key="4">
    <source>
        <dbReference type="EMBL" id="MEV0969920.1"/>
    </source>
</evidence>
<dbReference type="SMART" id="SM00331">
    <property type="entry name" value="PP2C_SIG"/>
    <property type="match status" value="1"/>
</dbReference>
<feature type="region of interest" description="Disordered" evidence="2">
    <location>
        <begin position="1"/>
        <end position="54"/>
    </location>
</feature>
<sequence length="611" mass="66566">MTDPAHERAPRHHTPSATRAPVDASSMDASSMERPPDGPADGAPPPPQRSSEHDELLQRLLPTVDAGLYVLNRWARVVYLNPRGEELLRRSAADVIGHDAHDLLHRTADGTVAQRAECRLLQALLSGTTMHADTEWFARGDGTLLPAYCVSTPYAIDDDRSGTVVIFSERSLDENRSHNAELIDLTDRLALVAESTVALTSTLDMEEALRRLVRLVVPRLADWAVVDLLDDNEELRRVTVVHDENGTIVNVEELEGPMPPVTEQSRQPLSQVLLGAPSTLVIPDMYDELPDSGMAAVQRDLFQTTGMHSAVIAPLRGRLGQVLGALTVGRAAQHRQFGPGELSLVDDIGRRAGLAVDNARLYERERRSVETMQRHLLPPMPEVDDLQMSARYIAAPHASEVGGDWYDVFVLPDGVSALVIGDVIGHDLTAAAQMSQLRNLLRAYAWEYQGPPSLVVDRLDRALPHISTATLATLVFARVEGPEGGPWRLHWTSAGHPPPLLVTENGKVSFLEDGQGLLLGTDVATERPDATAPLPPKATLVLYTDGLIESPNESIDRGMAHLGRHAASLARRPLGAFCDQLIARARPADNEDDIALLALRLPASPVRKQPT</sequence>
<feature type="domain" description="PAS" evidence="3">
    <location>
        <begin position="53"/>
        <end position="128"/>
    </location>
</feature>
<dbReference type="InterPro" id="IPR013656">
    <property type="entry name" value="PAS_4"/>
</dbReference>
<dbReference type="SUPFAM" id="SSF55785">
    <property type="entry name" value="PYP-like sensor domain (PAS domain)"/>
    <property type="match status" value="1"/>
</dbReference>
<dbReference type="Gene3D" id="3.60.40.10">
    <property type="entry name" value="PPM-type phosphatase domain"/>
    <property type="match status" value="1"/>
</dbReference>
<dbReference type="SMART" id="SM00091">
    <property type="entry name" value="PAS"/>
    <property type="match status" value="1"/>
</dbReference>
<proteinExistence type="predicted"/>
<dbReference type="Pfam" id="PF01590">
    <property type="entry name" value="GAF"/>
    <property type="match status" value="1"/>
</dbReference>
<dbReference type="CDD" id="cd00130">
    <property type="entry name" value="PAS"/>
    <property type="match status" value="1"/>
</dbReference>
<evidence type="ECO:0000256" key="2">
    <source>
        <dbReference type="SAM" id="MobiDB-lite"/>
    </source>
</evidence>
<accession>A0ABV3GE50</accession>
<keyword evidence="5" id="KW-1185">Reference proteome</keyword>
<dbReference type="InterPro" id="IPR003018">
    <property type="entry name" value="GAF"/>
</dbReference>
<dbReference type="PROSITE" id="PS50112">
    <property type="entry name" value="PAS"/>
    <property type="match status" value="1"/>
</dbReference>
<dbReference type="PANTHER" id="PTHR43156:SF2">
    <property type="entry name" value="STAGE II SPORULATION PROTEIN E"/>
    <property type="match status" value="1"/>
</dbReference>
<dbReference type="SUPFAM" id="SSF55781">
    <property type="entry name" value="GAF domain-like"/>
    <property type="match status" value="1"/>
</dbReference>